<dbReference type="Pfam" id="PF09368">
    <property type="entry name" value="Sas10"/>
    <property type="match status" value="1"/>
</dbReference>
<dbReference type="AlphaFoldDB" id="A0A4Y7KDB3"/>
<evidence type="ECO:0000313" key="7">
    <source>
        <dbReference type="Proteomes" id="UP000316621"/>
    </source>
</evidence>
<dbReference type="GO" id="GO:0000462">
    <property type="term" value="P:maturation of SSU-rRNA from tricistronic rRNA transcript (SSU-rRNA, 5.8S rRNA, LSU-rRNA)"/>
    <property type="evidence" value="ECO:0007669"/>
    <property type="project" value="TreeGrafter"/>
</dbReference>
<reference evidence="6 7" key="1">
    <citation type="journal article" date="2018" name="Science">
        <title>The opium poppy genome and morphinan production.</title>
        <authorList>
            <person name="Guo L."/>
            <person name="Winzer T."/>
            <person name="Yang X."/>
            <person name="Li Y."/>
            <person name="Ning Z."/>
            <person name="He Z."/>
            <person name="Teodor R."/>
            <person name="Lu Y."/>
            <person name="Bowser T.A."/>
            <person name="Graham I.A."/>
            <person name="Ye K."/>
        </authorList>
    </citation>
    <scope>NUCLEOTIDE SEQUENCE [LARGE SCALE GENOMIC DNA]</scope>
    <source>
        <strain evidence="7">cv. HN1</strain>
        <tissue evidence="6">Leaves</tissue>
    </source>
</reference>
<dbReference type="InterPro" id="IPR018972">
    <property type="entry name" value="Sas10_C_dom"/>
</dbReference>
<dbReference type="PANTHER" id="PTHR13237:SF8">
    <property type="entry name" value="SOMETHING ABOUT SILENCING PROTEIN 10"/>
    <property type="match status" value="1"/>
</dbReference>
<dbReference type="GO" id="GO:0032040">
    <property type="term" value="C:small-subunit processome"/>
    <property type="evidence" value="ECO:0007669"/>
    <property type="project" value="TreeGrafter"/>
</dbReference>
<comment type="similarity">
    <text evidence="2">Belongs to the SAS10 family.</text>
</comment>
<evidence type="ECO:0000256" key="1">
    <source>
        <dbReference type="ARBA" id="ARBA00004123"/>
    </source>
</evidence>
<evidence type="ECO:0000256" key="3">
    <source>
        <dbReference type="ARBA" id="ARBA00023242"/>
    </source>
</evidence>
<evidence type="ECO:0000313" key="6">
    <source>
        <dbReference type="EMBL" id="RZC71373.1"/>
    </source>
</evidence>
<dbReference type="EMBL" id="CM010721">
    <property type="protein sequence ID" value="RZC71373.1"/>
    <property type="molecule type" value="Genomic_DNA"/>
</dbReference>
<protein>
    <recommendedName>
        <fullName evidence="5">Sas10 C-terminal domain-containing protein</fullName>
    </recommendedName>
</protein>
<comment type="subcellular location">
    <subcellularLocation>
        <location evidence="1">Nucleus</location>
    </subcellularLocation>
</comment>
<dbReference type="Proteomes" id="UP000316621">
    <property type="component" value="Chromosome 7"/>
</dbReference>
<feature type="region of interest" description="Disordered" evidence="4">
    <location>
        <begin position="39"/>
        <end position="59"/>
    </location>
</feature>
<keyword evidence="3" id="KW-0539">Nucleus</keyword>
<sequence>MVRQQKSSAKAQVYTTTSAAALPMVVAYGKRRISGEMEKKRGLTRFRNKKNNNPRKKYQNKYKDGLTRRKGQVRVVKKPMGPYGGEVSGINVETSHSIRFKN</sequence>
<name>A0A4Y7KDB3_PAPSO</name>
<proteinExistence type="inferred from homology"/>
<dbReference type="STRING" id="3469.A0A4Y7KDB3"/>
<gene>
    <name evidence="6" type="ORF">C5167_034549</name>
</gene>
<evidence type="ECO:0000259" key="5">
    <source>
        <dbReference type="Pfam" id="PF09368"/>
    </source>
</evidence>
<dbReference type="OMA" id="MDDEQYI"/>
<feature type="domain" description="Sas10 C-terminal" evidence="5">
    <location>
        <begin position="29"/>
        <end position="100"/>
    </location>
</feature>
<feature type="compositionally biased region" description="Basic residues" evidence="4">
    <location>
        <begin position="42"/>
        <end position="59"/>
    </location>
</feature>
<dbReference type="Gramene" id="RZC71373">
    <property type="protein sequence ID" value="RZC71373"/>
    <property type="gene ID" value="C5167_034549"/>
</dbReference>
<accession>A0A4Y7KDB3</accession>
<evidence type="ECO:0000256" key="2">
    <source>
        <dbReference type="ARBA" id="ARBA00010979"/>
    </source>
</evidence>
<dbReference type="PANTHER" id="PTHR13237">
    <property type="entry name" value="SOMETHING ABOUT SILENCING PROTEIN 10-RELATED"/>
    <property type="match status" value="1"/>
</dbReference>
<evidence type="ECO:0000256" key="4">
    <source>
        <dbReference type="SAM" id="MobiDB-lite"/>
    </source>
</evidence>
<organism evidence="6 7">
    <name type="scientific">Papaver somniferum</name>
    <name type="common">Opium poppy</name>
    <dbReference type="NCBI Taxonomy" id="3469"/>
    <lineage>
        <taxon>Eukaryota</taxon>
        <taxon>Viridiplantae</taxon>
        <taxon>Streptophyta</taxon>
        <taxon>Embryophyta</taxon>
        <taxon>Tracheophyta</taxon>
        <taxon>Spermatophyta</taxon>
        <taxon>Magnoliopsida</taxon>
        <taxon>Ranunculales</taxon>
        <taxon>Papaveraceae</taxon>
        <taxon>Papaveroideae</taxon>
        <taxon>Papaver</taxon>
    </lineage>
</organism>
<keyword evidence="7" id="KW-1185">Reference proteome</keyword>